<dbReference type="PANTHER" id="PTHR46481:SF10">
    <property type="entry name" value="ZINC FINGER BED DOMAIN-CONTAINING PROTEIN 39"/>
    <property type="match status" value="1"/>
</dbReference>
<sequence length="699" mass="77719">MAFNPLCQCPSLAVCCCVNSQWPLQDFSHFSEYSHSSIEVPQPDHSQFHGWYPLEQETGFSQPPALPEAQIQILHWEPPQAVDHNSATANTDTSSTSSRASRKRKEPAQPSAASRSKRPRTSATNPQSIQPAPSHHHLAAQTCGTGPSQSTPMAQTCGSGGPAASLSMTGAPARSVEPPANDILILTTPPKSASTKRDATDVYYFIRGLDTKEEPAQRPDKASEPVLTENPKTQWVGCKACKKTWQTWHNSAGITSTVRRHLTKEHTKLYHAAVEILGLKGRATAPQTASEEVEKEPFSVQGFEKKLVRWAAVDDQSLHVVDSVEFREMILFDAEHLEDKDIPHRTKLRMLIRASFNVHRADVRIEMQNALGRISFTADLWTDPIMRAFMAVTAHYIIRAEGQHLVLKAHLIAFKHIEGHHDGASLARAFFTILEEEGVTWKVGSITMDSATSNDTKMEGLEAHFASRKIAFDHNGNRVRCFPHSINRSVKAVLEAIKSDPIIVVIPGGASDPVRGIRDLVGSCRKSGERRADLQRIIKQGNLGNLWGLNKLIPELQLLRDCDTRWSSTFQMIACALTLYPAIKMFLNSDDHRDLAHLQLSSSQLRVLVDLHQVLQVPHAAQEVLSSSRTPTLSMALPSYELLITVWSAMKTTIPEMQQFIDAGIQRLEKYIRLARKTRIYALAMSTLWPPQSILSRAC</sequence>
<evidence type="ECO:0008006" key="9">
    <source>
        <dbReference type="Google" id="ProtNLM"/>
    </source>
</evidence>
<keyword evidence="2" id="KW-0479">Metal-binding</keyword>
<dbReference type="SUPFAM" id="SSF53098">
    <property type="entry name" value="Ribonuclease H-like"/>
    <property type="match status" value="1"/>
</dbReference>
<dbReference type="HOGENOM" id="CLU_394373_0_0_1"/>
<keyword evidence="8" id="KW-1185">Reference proteome</keyword>
<evidence type="ECO:0000256" key="5">
    <source>
        <dbReference type="ARBA" id="ARBA00023242"/>
    </source>
</evidence>
<evidence type="ECO:0000313" key="7">
    <source>
        <dbReference type="EMBL" id="CDO72222.1"/>
    </source>
</evidence>
<dbReference type="PANTHER" id="PTHR46481">
    <property type="entry name" value="ZINC FINGER BED DOMAIN-CONTAINING PROTEIN 4"/>
    <property type="match status" value="1"/>
</dbReference>
<dbReference type="GO" id="GO:0005634">
    <property type="term" value="C:nucleus"/>
    <property type="evidence" value="ECO:0007669"/>
    <property type="project" value="UniProtKB-SubCell"/>
</dbReference>
<dbReference type="GO" id="GO:0008270">
    <property type="term" value="F:zinc ion binding"/>
    <property type="evidence" value="ECO:0007669"/>
    <property type="project" value="UniProtKB-KW"/>
</dbReference>
<dbReference type="InterPro" id="IPR012337">
    <property type="entry name" value="RNaseH-like_sf"/>
</dbReference>
<gene>
    <name evidence="7" type="ORF">BN946_scf184970.g74</name>
</gene>
<feature type="compositionally biased region" description="Polar residues" evidence="6">
    <location>
        <begin position="142"/>
        <end position="157"/>
    </location>
</feature>
<feature type="compositionally biased region" description="Low complexity" evidence="6">
    <location>
        <begin position="85"/>
        <end position="99"/>
    </location>
</feature>
<protein>
    <recommendedName>
        <fullName evidence="9">BED-type domain-containing protein</fullName>
    </recommendedName>
</protein>
<comment type="subcellular location">
    <subcellularLocation>
        <location evidence="1">Nucleus</location>
    </subcellularLocation>
</comment>
<evidence type="ECO:0000256" key="6">
    <source>
        <dbReference type="SAM" id="MobiDB-lite"/>
    </source>
</evidence>
<dbReference type="OMA" id="FINCHIP"/>
<dbReference type="Proteomes" id="UP000029665">
    <property type="component" value="Unassembled WGS sequence"/>
</dbReference>
<evidence type="ECO:0000256" key="1">
    <source>
        <dbReference type="ARBA" id="ARBA00004123"/>
    </source>
</evidence>
<evidence type="ECO:0000256" key="2">
    <source>
        <dbReference type="ARBA" id="ARBA00022723"/>
    </source>
</evidence>
<keyword evidence="5" id="KW-0539">Nucleus</keyword>
<dbReference type="OrthoDB" id="2790258at2759"/>
<evidence type="ECO:0000313" key="8">
    <source>
        <dbReference type="Proteomes" id="UP000029665"/>
    </source>
</evidence>
<keyword evidence="4" id="KW-0862">Zinc</keyword>
<dbReference type="EMBL" id="CCBP010000111">
    <property type="protein sequence ID" value="CDO72222.1"/>
    <property type="molecule type" value="Genomic_DNA"/>
</dbReference>
<keyword evidence="3" id="KW-0863">Zinc-finger</keyword>
<feature type="compositionally biased region" description="Polar residues" evidence="6">
    <location>
        <begin position="121"/>
        <end position="131"/>
    </location>
</feature>
<dbReference type="AlphaFoldDB" id="A0A060SCK8"/>
<evidence type="ECO:0000256" key="4">
    <source>
        <dbReference type="ARBA" id="ARBA00022833"/>
    </source>
</evidence>
<feature type="region of interest" description="Disordered" evidence="6">
    <location>
        <begin position="83"/>
        <end position="175"/>
    </location>
</feature>
<accession>A0A060SCK8</accession>
<evidence type="ECO:0000256" key="3">
    <source>
        <dbReference type="ARBA" id="ARBA00022771"/>
    </source>
</evidence>
<proteinExistence type="predicted"/>
<organism evidence="7 8">
    <name type="scientific">Pycnoporus cinnabarinus</name>
    <name type="common">Cinnabar-red polypore</name>
    <name type="synonym">Trametes cinnabarina</name>
    <dbReference type="NCBI Taxonomy" id="5643"/>
    <lineage>
        <taxon>Eukaryota</taxon>
        <taxon>Fungi</taxon>
        <taxon>Dikarya</taxon>
        <taxon>Basidiomycota</taxon>
        <taxon>Agaricomycotina</taxon>
        <taxon>Agaricomycetes</taxon>
        <taxon>Polyporales</taxon>
        <taxon>Polyporaceae</taxon>
        <taxon>Trametes</taxon>
    </lineage>
</organism>
<name>A0A060SCK8_PYCCI</name>
<comment type="caution">
    <text evidence="7">The sequence shown here is derived from an EMBL/GenBank/DDBJ whole genome shotgun (WGS) entry which is preliminary data.</text>
</comment>
<dbReference type="InterPro" id="IPR052035">
    <property type="entry name" value="ZnF_BED_domain_contain"/>
</dbReference>
<reference evidence="7" key="1">
    <citation type="submission" date="2014-01" db="EMBL/GenBank/DDBJ databases">
        <title>The genome of the white-rot fungus Pycnoporus cinnabarinus: a basidiomycete model with a versatile arsenal for lignocellulosic biomass breakdown.</title>
        <authorList>
            <person name="Levasseur A."/>
            <person name="Lomascolo A."/>
            <person name="Ruiz-Duenas F.J."/>
            <person name="Uzan E."/>
            <person name="Piumi F."/>
            <person name="Kues U."/>
            <person name="Ram A.F.J."/>
            <person name="Murat C."/>
            <person name="Haon M."/>
            <person name="Benoit I."/>
            <person name="Arfi Y."/>
            <person name="Chevret D."/>
            <person name="Drula E."/>
            <person name="Kwon M.J."/>
            <person name="Gouret P."/>
            <person name="Lesage-Meessen L."/>
            <person name="Lombard V."/>
            <person name="Mariette J."/>
            <person name="Noirot C."/>
            <person name="Park J."/>
            <person name="Patyshakuliyeva A."/>
            <person name="Wieneger R.A.B."/>
            <person name="Wosten H.A.B."/>
            <person name="Martin F."/>
            <person name="Coutinho P.M."/>
            <person name="de Vries R."/>
            <person name="Martinez A.T."/>
            <person name="Klopp C."/>
            <person name="Pontarotti P."/>
            <person name="Henrissat B."/>
            <person name="Record E."/>
        </authorList>
    </citation>
    <scope>NUCLEOTIDE SEQUENCE [LARGE SCALE GENOMIC DNA]</scope>
    <source>
        <strain evidence="7">BRFM137</strain>
    </source>
</reference>
<dbReference type="STRING" id="5643.A0A060SCK8"/>